<comment type="similarity">
    <text evidence="2">Belongs to the IPP transferase family.</text>
</comment>
<dbReference type="Pfam" id="PF01715">
    <property type="entry name" value="IPPT"/>
    <property type="match status" value="1"/>
</dbReference>
<evidence type="ECO:0000256" key="1">
    <source>
        <dbReference type="ARBA" id="ARBA00001946"/>
    </source>
</evidence>
<reference evidence="11" key="1">
    <citation type="submission" date="2016-10" db="EMBL/GenBank/DDBJ databases">
        <authorList>
            <person name="de Groot N.N."/>
        </authorList>
    </citation>
    <scope>NUCLEOTIDE SEQUENCE</scope>
</reference>
<dbReference type="NCBIfam" id="TIGR00174">
    <property type="entry name" value="miaA"/>
    <property type="match status" value="1"/>
</dbReference>
<keyword evidence="7" id="KW-0067">ATP-binding</keyword>
<evidence type="ECO:0000313" key="10">
    <source>
        <dbReference type="EMBL" id="SFV86624.1"/>
    </source>
</evidence>
<evidence type="ECO:0000256" key="3">
    <source>
        <dbReference type="ARBA" id="ARBA00012665"/>
    </source>
</evidence>
<evidence type="ECO:0000256" key="5">
    <source>
        <dbReference type="ARBA" id="ARBA00022694"/>
    </source>
</evidence>
<dbReference type="GO" id="GO:0005524">
    <property type="term" value="F:ATP binding"/>
    <property type="evidence" value="ECO:0007669"/>
    <property type="project" value="UniProtKB-KW"/>
</dbReference>
<evidence type="ECO:0000256" key="9">
    <source>
        <dbReference type="ARBA" id="ARBA00049563"/>
    </source>
</evidence>
<keyword evidence="5" id="KW-0819">tRNA processing</keyword>
<evidence type="ECO:0000256" key="6">
    <source>
        <dbReference type="ARBA" id="ARBA00022741"/>
    </source>
</evidence>
<name>A0A1W1E1P6_9ZZZZ</name>
<dbReference type="Gene3D" id="3.40.50.300">
    <property type="entry name" value="P-loop containing nucleotide triphosphate hydrolases"/>
    <property type="match status" value="1"/>
</dbReference>
<sequence>MPMQTNTVIFLMGPTASGKTDLAIELSKRFPTRLISVDSALIYKGMDIGTAKPDTETLKKYPHHLVNICNPEDTYSAHDFAEDAKAQIKIAFNNNKTPILVGGTSFYFNALEHGLSNLPISTVESREKFNQLLQEKGVIELHKDLAKIDKESANRIHQNDAQRITRALEVFDISGKTLSELQGNKQAGLTHPIKKIILMPPRSELHTRIEQRFLSMIDNGFLDEVQHLKQNPNLHPDLPAIRCVGYRQAWQHLNGEINKETMIEKSIIATRQLCKRQSTWLRNEKDALILEKSDVSKVLDFLEK</sequence>
<keyword evidence="6" id="KW-0547">Nucleotide-binding</keyword>
<dbReference type="EC" id="2.5.1.75" evidence="3"/>
<evidence type="ECO:0000313" key="11">
    <source>
        <dbReference type="EMBL" id="SFV87904.1"/>
    </source>
</evidence>
<protein>
    <recommendedName>
        <fullName evidence="3">tRNA dimethylallyltransferase</fullName>
        <ecNumber evidence="3">2.5.1.75</ecNumber>
    </recommendedName>
</protein>
<dbReference type="EMBL" id="FPHY01000093">
    <property type="protein sequence ID" value="SFV86624.1"/>
    <property type="molecule type" value="Genomic_DNA"/>
</dbReference>
<dbReference type="Gene3D" id="1.10.20.140">
    <property type="match status" value="1"/>
</dbReference>
<evidence type="ECO:0000256" key="4">
    <source>
        <dbReference type="ARBA" id="ARBA00022679"/>
    </source>
</evidence>
<dbReference type="InterPro" id="IPR039657">
    <property type="entry name" value="Dimethylallyltransferase"/>
</dbReference>
<dbReference type="InterPro" id="IPR027417">
    <property type="entry name" value="P-loop_NTPase"/>
</dbReference>
<accession>A0A1W1E1P6</accession>
<comment type="cofactor">
    <cofactor evidence="1">
        <name>Mg(2+)</name>
        <dbReference type="ChEBI" id="CHEBI:18420"/>
    </cofactor>
</comment>
<gene>
    <name evidence="10" type="ORF">MNB_SUP05-SYMBIONT-4-46</name>
    <name evidence="11" type="ORF">MNB_SUP05-SYMBIONT-5-1317</name>
</gene>
<dbReference type="PANTHER" id="PTHR11088">
    <property type="entry name" value="TRNA DIMETHYLALLYLTRANSFERASE"/>
    <property type="match status" value="1"/>
</dbReference>
<dbReference type="SUPFAM" id="SSF52540">
    <property type="entry name" value="P-loop containing nucleoside triphosphate hydrolases"/>
    <property type="match status" value="2"/>
</dbReference>
<dbReference type="FunFam" id="1.10.20.140:FF:000001">
    <property type="entry name" value="tRNA dimethylallyltransferase"/>
    <property type="match status" value="1"/>
</dbReference>
<organism evidence="11">
    <name type="scientific">hydrothermal vent metagenome</name>
    <dbReference type="NCBI Taxonomy" id="652676"/>
    <lineage>
        <taxon>unclassified sequences</taxon>
        <taxon>metagenomes</taxon>
        <taxon>ecological metagenomes</taxon>
    </lineage>
</organism>
<dbReference type="InterPro" id="IPR018022">
    <property type="entry name" value="IPT"/>
</dbReference>
<dbReference type="AlphaFoldDB" id="A0A1W1E1P6"/>
<proteinExistence type="inferred from homology"/>
<dbReference type="PANTHER" id="PTHR11088:SF60">
    <property type="entry name" value="TRNA DIMETHYLALLYLTRANSFERASE"/>
    <property type="match status" value="1"/>
</dbReference>
<dbReference type="HAMAP" id="MF_00185">
    <property type="entry name" value="IPP_trans"/>
    <property type="match status" value="1"/>
</dbReference>
<evidence type="ECO:0000256" key="2">
    <source>
        <dbReference type="ARBA" id="ARBA00005842"/>
    </source>
</evidence>
<evidence type="ECO:0000256" key="7">
    <source>
        <dbReference type="ARBA" id="ARBA00022840"/>
    </source>
</evidence>
<evidence type="ECO:0000256" key="8">
    <source>
        <dbReference type="ARBA" id="ARBA00022842"/>
    </source>
</evidence>
<comment type="catalytic activity">
    <reaction evidence="9">
        <text>adenosine(37) in tRNA + dimethylallyl diphosphate = N(6)-dimethylallyladenosine(37) in tRNA + diphosphate</text>
        <dbReference type="Rhea" id="RHEA:26482"/>
        <dbReference type="Rhea" id="RHEA-COMP:10162"/>
        <dbReference type="Rhea" id="RHEA-COMP:10375"/>
        <dbReference type="ChEBI" id="CHEBI:33019"/>
        <dbReference type="ChEBI" id="CHEBI:57623"/>
        <dbReference type="ChEBI" id="CHEBI:74411"/>
        <dbReference type="ChEBI" id="CHEBI:74415"/>
        <dbReference type="EC" id="2.5.1.75"/>
    </reaction>
</comment>
<dbReference type="EMBL" id="FPHZ01000103">
    <property type="protein sequence ID" value="SFV87904.1"/>
    <property type="molecule type" value="Genomic_DNA"/>
</dbReference>
<keyword evidence="8" id="KW-0460">Magnesium</keyword>
<keyword evidence="4 11" id="KW-0808">Transferase</keyword>
<dbReference type="GO" id="GO:0006400">
    <property type="term" value="P:tRNA modification"/>
    <property type="evidence" value="ECO:0007669"/>
    <property type="project" value="TreeGrafter"/>
</dbReference>
<dbReference type="GO" id="GO:0052381">
    <property type="term" value="F:tRNA dimethylallyltransferase activity"/>
    <property type="evidence" value="ECO:0007669"/>
    <property type="project" value="UniProtKB-EC"/>
</dbReference>